<gene>
    <name evidence="2" type="ORF">M0811_04666</name>
</gene>
<keyword evidence="1" id="KW-0472">Membrane</keyword>
<evidence type="ECO:0000256" key="1">
    <source>
        <dbReference type="SAM" id="Phobius"/>
    </source>
</evidence>
<proteinExistence type="predicted"/>
<feature type="transmembrane region" description="Helical" evidence="1">
    <location>
        <begin position="64"/>
        <end position="85"/>
    </location>
</feature>
<sequence>MADSIPLIALIFLAIFNKFRHVHEDFYSMNISFSIANIFFFVYELLILLNLIGKINIKWSLVSLPLLIPSWLLNVILLILSIRLMSGK</sequence>
<organism evidence="2 3">
    <name type="scientific">Anaeramoeba ignava</name>
    <name type="common">Anaerobic marine amoeba</name>
    <dbReference type="NCBI Taxonomy" id="1746090"/>
    <lineage>
        <taxon>Eukaryota</taxon>
        <taxon>Metamonada</taxon>
        <taxon>Anaeramoebidae</taxon>
        <taxon>Anaeramoeba</taxon>
    </lineage>
</organism>
<dbReference type="EMBL" id="JAPDFW010000044">
    <property type="protein sequence ID" value="KAJ5078943.1"/>
    <property type="molecule type" value="Genomic_DNA"/>
</dbReference>
<comment type="caution">
    <text evidence="2">The sequence shown here is derived from an EMBL/GenBank/DDBJ whole genome shotgun (WGS) entry which is preliminary data.</text>
</comment>
<evidence type="ECO:0000313" key="3">
    <source>
        <dbReference type="Proteomes" id="UP001149090"/>
    </source>
</evidence>
<evidence type="ECO:0000313" key="2">
    <source>
        <dbReference type="EMBL" id="KAJ5078943.1"/>
    </source>
</evidence>
<accession>A0A9Q0RGN6</accession>
<keyword evidence="1" id="KW-0812">Transmembrane</keyword>
<protein>
    <submittedName>
        <fullName evidence="2">Uncharacterized protein</fullName>
    </submittedName>
</protein>
<keyword evidence="1" id="KW-1133">Transmembrane helix</keyword>
<name>A0A9Q0RGN6_ANAIG</name>
<feature type="transmembrane region" description="Helical" evidence="1">
    <location>
        <begin position="30"/>
        <end position="52"/>
    </location>
</feature>
<dbReference type="Proteomes" id="UP001149090">
    <property type="component" value="Unassembled WGS sequence"/>
</dbReference>
<dbReference type="AlphaFoldDB" id="A0A9Q0RGN6"/>
<reference evidence="2" key="1">
    <citation type="submission" date="2022-10" db="EMBL/GenBank/DDBJ databases">
        <title>Novel sulphate-reducing endosymbionts in the free-living metamonad Anaeramoeba.</title>
        <authorList>
            <person name="Jerlstrom-Hultqvist J."/>
            <person name="Cepicka I."/>
            <person name="Gallot-Lavallee L."/>
            <person name="Salas-Leiva D."/>
            <person name="Curtis B.A."/>
            <person name="Zahonova K."/>
            <person name="Pipaliya S."/>
            <person name="Dacks J."/>
            <person name="Roger A.J."/>
        </authorList>
    </citation>
    <scope>NUCLEOTIDE SEQUENCE</scope>
    <source>
        <strain evidence="2">BMAN</strain>
    </source>
</reference>
<keyword evidence="3" id="KW-1185">Reference proteome</keyword>